<gene>
    <name evidence="1" type="ORF">KHY35_02195</name>
</gene>
<name>A0A943DRT6_BACT4</name>
<proteinExistence type="predicted"/>
<reference evidence="1" key="1">
    <citation type="submission" date="2021-02" db="EMBL/GenBank/DDBJ databases">
        <title>Infant gut strain persistence is associated with maternal origin, phylogeny, and functional potential including surface adhesion and iron acquisition.</title>
        <authorList>
            <person name="Lou Y.C."/>
        </authorList>
    </citation>
    <scope>NUCLEOTIDE SEQUENCE</scope>
    <source>
        <strain evidence="1">L3_082_243G1_dasL3_082_243G1_maxbin2.maxbin.015s ta_sub</strain>
    </source>
</reference>
<dbReference type="RefSeq" id="WP_195592475.1">
    <property type="nucleotide sequence ID" value="NZ_JADNML010000041.1"/>
</dbReference>
<comment type="caution">
    <text evidence="1">The sequence shown here is derived from an EMBL/GenBank/DDBJ whole genome shotgun (WGS) entry which is preliminary data.</text>
</comment>
<sequence>MGIFDFFTKKETENILKSPEYQCKCNLLELNKRIEADRYQNLDNIQAASFIKELEILYTNFRGRKQQCTVSEVSYHGKSYNLNSYDTLFKESIARIKEKYGFY</sequence>
<evidence type="ECO:0000313" key="2">
    <source>
        <dbReference type="Proteomes" id="UP000782901"/>
    </source>
</evidence>
<evidence type="ECO:0000313" key="1">
    <source>
        <dbReference type="EMBL" id="MBS5409519.1"/>
    </source>
</evidence>
<dbReference type="AlphaFoldDB" id="A0A943DRT6"/>
<organism evidence="1 2">
    <name type="scientific">Bacteroides thetaiotaomicron</name>
    <dbReference type="NCBI Taxonomy" id="818"/>
    <lineage>
        <taxon>Bacteria</taxon>
        <taxon>Pseudomonadati</taxon>
        <taxon>Bacteroidota</taxon>
        <taxon>Bacteroidia</taxon>
        <taxon>Bacteroidales</taxon>
        <taxon>Bacteroidaceae</taxon>
        <taxon>Bacteroides</taxon>
    </lineage>
</organism>
<dbReference type="Proteomes" id="UP000782901">
    <property type="component" value="Unassembled WGS sequence"/>
</dbReference>
<dbReference type="EMBL" id="JAGZEE010000002">
    <property type="protein sequence ID" value="MBS5409519.1"/>
    <property type="molecule type" value="Genomic_DNA"/>
</dbReference>
<accession>A0A943DRT6</accession>
<protein>
    <submittedName>
        <fullName evidence="1">Uncharacterized protein</fullName>
    </submittedName>
</protein>